<keyword evidence="1" id="KW-0143">Chaperone</keyword>
<name>A0ABT3H8F9_9HYPH</name>
<proteinExistence type="predicted"/>
<dbReference type="Pfam" id="PF02613">
    <property type="entry name" value="Nitrate_red_del"/>
    <property type="match status" value="1"/>
</dbReference>
<gene>
    <name evidence="2" type="ORF">M2319_000948</name>
</gene>
<dbReference type="Gene3D" id="1.20.120.1820">
    <property type="match status" value="1"/>
</dbReference>
<evidence type="ECO:0000256" key="1">
    <source>
        <dbReference type="ARBA" id="ARBA00023186"/>
    </source>
</evidence>
<dbReference type="SUPFAM" id="SSF89155">
    <property type="entry name" value="TorD-like"/>
    <property type="match status" value="1"/>
</dbReference>
<dbReference type="InterPro" id="IPR050289">
    <property type="entry name" value="TorD/DmsD_chaperones"/>
</dbReference>
<organism evidence="2 3">
    <name type="scientific">Rhodobium gokarnense</name>
    <dbReference type="NCBI Taxonomy" id="364296"/>
    <lineage>
        <taxon>Bacteria</taxon>
        <taxon>Pseudomonadati</taxon>
        <taxon>Pseudomonadota</taxon>
        <taxon>Alphaproteobacteria</taxon>
        <taxon>Hyphomicrobiales</taxon>
        <taxon>Rhodobiaceae</taxon>
        <taxon>Rhodobium</taxon>
    </lineage>
</organism>
<keyword evidence="3" id="KW-1185">Reference proteome</keyword>
<dbReference type="PANTHER" id="PTHR34227">
    <property type="entry name" value="CHAPERONE PROTEIN YCDY"/>
    <property type="match status" value="1"/>
</dbReference>
<dbReference type="RefSeq" id="WP_264600290.1">
    <property type="nucleotide sequence ID" value="NZ_JAOQNS010000002.1"/>
</dbReference>
<dbReference type="PANTHER" id="PTHR34227:SF11">
    <property type="entry name" value="CHAPERONE PROTEIN TORD"/>
    <property type="match status" value="1"/>
</dbReference>
<reference evidence="3" key="1">
    <citation type="submission" date="2023-07" db="EMBL/GenBank/DDBJ databases">
        <title>Genome sequencing of Purple Non-Sulfur Bacteria from various extreme environments.</title>
        <authorList>
            <person name="Mayer M."/>
        </authorList>
    </citation>
    <scope>NUCLEOTIDE SEQUENCE [LARGE SCALE GENOMIC DNA]</scope>
    <source>
        <strain evidence="3">DSM 17935</strain>
    </source>
</reference>
<protein>
    <submittedName>
        <fullName evidence="2">TorA-specific chaperone</fullName>
    </submittedName>
</protein>
<dbReference type="InterPro" id="IPR036411">
    <property type="entry name" value="TorD-like_sf"/>
</dbReference>
<comment type="caution">
    <text evidence="2">The sequence shown here is derived from an EMBL/GenBank/DDBJ whole genome shotgun (WGS) entry which is preliminary data.</text>
</comment>
<dbReference type="Gene3D" id="1.20.1280.20">
    <property type="entry name" value="HscB, C-terminal domain"/>
    <property type="match status" value="1"/>
</dbReference>
<evidence type="ECO:0000313" key="2">
    <source>
        <dbReference type="EMBL" id="MCW2306629.1"/>
    </source>
</evidence>
<accession>A0ABT3H8F9</accession>
<dbReference type="NCBIfam" id="NF003442">
    <property type="entry name" value="PRK04976.1"/>
    <property type="match status" value="1"/>
</dbReference>
<dbReference type="Proteomes" id="UP001209755">
    <property type="component" value="Unassembled WGS sequence"/>
</dbReference>
<dbReference type="EMBL" id="JAOQNS010000002">
    <property type="protein sequence ID" value="MCW2306629.1"/>
    <property type="molecule type" value="Genomic_DNA"/>
</dbReference>
<sequence length="225" mass="24291">MADLAPLAPAVERPLAYRWLAGLFAGELTAEALKAYGGPEGRVALASLEDEPAFRPVVARIRALSSEPDRLRDRALDLAADYSLLFLGVGGPRTAHPYASAYLSAKGTLFQRPTSEMAETLRRLDIAVVDTMKEPPDHIAIELSVVAELAERAETAALGGDRHEAMRLQAQQAAFIDAQLLTWVPAFAADCHKHDRSGFYADLAAALAAYLHTDRERLTAPATSD</sequence>
<evidence type="ECO:0000313" key="3">
    <source>
        <dbReference type="Proteomes" id="UP001209755"/>
    </source>
</evidence>
<dbReference type="InterPro" id="IPR036386">
    <property type="entry name" value="HscB_C_sf"/>
</dbReference>
<dbReference type="InterPro" id="IPR020945">
    <property type="entry name" value="DMSO/NO3_reduct_chaperone"/>
</dbReference>